<evidence type="ECO:0000256" key="7">
    <source>
        <dbReference type="ARBA" id="ARBA00022989"/>
    </source>
</evidence>
<evidence type="ECO:0000256" key="5">
    <source>
        <dbReference type="ARBA" id="ARBA00022692"/>
    </source>
</evidence>
<organism evidence="12 13">
    <name type="scientific">Amphibalanus amphitrite</name>
    <name type="common">Striped barnacle</name>
    <name type="synonym">Balanus amphitrite</name>
    <dbReference type="NCBI Taxonomy" id="1232801"/>
    <lineage>
        <taxon>Eukaryota</taxon>
        <taxon>Metazoa</taxon>
        <taxon>Ecdysozoa</taxon>
        <taxon>Arthropoda</taxon>
        <taxon>Crustacea</taxon>
        <taxon>Multicrustacea</taxon>
        <taxon>Cirripedia</taxon>
        <taxon>Thoracica</taxon>
        <taxon>Thoracicalcarea</taxon>
        <taxon>Balanomorpha</taxon>
        <taxon>Balanoidea</taxon>
        <taxon>Balanidae</taxon>
        <taxon>Amphibalaninae</taxon>
        <taxon>Amphibalanus</taxon>
    </lineage>
</organism>
<proteinExistence type="inferred from homology"/>
<evidence type="ECO:0000256" key="6">
    <source>
        <dbReference type="ARBA" id="ARBA00022968"/>
    </source>
</evidence>
<evidence type="ECO:0000256" key="9">
    <source>
        <dbReference type="ARBA" id="ARBA00023136"/>
    </source>
</evidence>
<evidence type="ECO:0000256" key="1">
    <source>
        <dbReference type="ARBA" id="ARBA00004323"/>
    </source>
</evidence>
<keyword evidence="7 11" id="KW-1133">Transmembrane helix</keyword>
<dbReference type="Gene3D" id="3.90.550.50">
    <property type="match status" value="1"/>
</dbReference>
<keyword evidence="8 11" id="KW-0333">Golgi apparatus</keyword>
<feature type="transmembrane region" description="Helical" evidence="11">
    <location>
        <begin position="12"/>
        <end position="31"/>
    </location>
</feature>
<reference evidence="12 13" key="1">
    <citation type="submission" date="2019-07" db="EMBL/GenBank/DDBJ databases">
        <title>Draft genome assembly of a fouling barnacle, Amphibalanus amphitrite (Darwin, 1854): The first reference genome for Thecostraca.</title>
        <authorList>
            <person name="Kim W."/>
        </authorList>
    </citation>
    <scope>NUCLEOTIDE SEQUENCE [LARGE SCALE GENOMIC DNA]</scope>
    <source>
        <strain evidence="12">SNU_AA5</strain>
        <tissue evidence="12">Soma without cirri and trophi</tissue>
    </source>
</reference>
<evidence type="ECO:0000256" key="3">
    <source>
        <dbReference type="ARBA" id="ARBA00022676"/>
    </source>
</evidence>
<dbReference type="GO" id="GO:0008194">
    <property type="term" value="F:UDP-glycosyltransferase activity"/>
    <property type="evidence" value="ECO:0007669"/>
    <property type="project" value="TreeGrafter"/>
</dbReference>
<evidence type="ECO:0000256" key="10">
    <source>
        <dbReference type="ARBA" id="ARBA00023180"/>
    </source>
</evidence>
<dbReference type="SUPFAM" id="SSF53448">
    <property type="entry name" value="Nucleotide-diphospho-sugar transferases"/>
    <property type="match status" value="1"/>
</dbReference>
<sequence>MASRAFRWRRPYTVILSAVGLLMLCDLFGVFRHMFELDYDTHFTYPLDSEVNFYVNLMLSGQQSPVTPLESHHFRYLIDPRERCSGQRPLRLLIAIKSAPDHVERRRVIRQTWAELRTDVRHVFLLGTRAGDYELQRTVRREVEEYNDIVQAYFQDSYYNNTLKTMSGFRWAIERCADAEHTLFVDDDMYVSVPNVLRLAAQRAEYPAPEGGTAAAAAVPQPDSPLLVGYVFPASSPHRHRFSKWFVPLQEYPFSRWPPYCTAGAYVVSRSALRRLLYTSYYTKMFRFDDIYLGLVAQKAGVKPLHTDYIHFWEQTYSPDEFRHVVAAHGFHDPSRLLTVWSEQHKLGNA</sequence>
<evidence type="ECO:0000256" key="4">
    <source>
        <dbReference type="ARBA" id="ARBA00022679"/>
    </source>
</evidence>
<evidence type="ECO:0000313" key="12">
    <source>
        <dbReference type="EMBL" id="KAF0302502.1"/>
    </source>
</evidence>
<evidence type="ECO:0000256" key="2">
    <source>
        <dbReference type="ARBA" id="ARBA00008661"/>
    </source>
</evidence>
<evidence type="ECO:0000313" key="13">
    <source>
        <dbReference type="Proteomes" id="UP000440578"/>
    </source>
</evidence>
<dbReference type="OrthoDB" id="5957813at2759"/>
<gene>
    <name evidence="12" type="primary">brn</name>
    <name evidence="12" type="ORF">FJT64_025393</name>
</gene>
<name>A0A6A4WIC2_AMPAM</name>
<comment type="similarity">
    <text evidence="2 11">Belongs to the glycosyltransferase 31 family.</text>
</comment>
<protein>
    <recommendedName>
        <fullName evidence="11">Hexosyltransferase</fullName>
        <ecNumber evidence="11">2.4.1.-</ecNumber>
    </recommendedName>
</protein>
<dbReference type="EMBL" id="VIIS01001052">
    <property type="protein sequence ID" value="KAF0302502.1"/>
    <property type="molecule type" value="Genomic_DNA"/>
</dbReference>
<dbReference type="Pfam" id="PF01762">
    <property type="entry name" value="Galactosyl_T"/>
    <property type="match status" value="1"/>
</dbReference>
<dbReference type="GO" id="GO:0006493">
    <property type="term" value="P:protein O-linked glycosylation"/>
    <property type="evidence" value="ECO:0007669"/>
    <property type="project" value="TreeGrafter"/>
</dbReference>
<evidence type="ECO:0000256" key="11">
    <source>
        <dbReference type="RuleBase" id="RU363063"/>
    </source>
</evidence>
<dbReference type="PANTHER" id="PTHR11214:SF349">
    <property type="entry name" value="BETA-1,3-GALACTOSYLTRANSFERASE BRN"/>
    <property type="match status" value="1"/>
</dbReference>
<keyword evidence="3 11" id="KW-0328">Glycosyltransferase</keyword>
<keyword evidence="4 12" id="KW-0808">Transferase</keyword>
<comment type="caution">
    <text evidence="12">The sequence shown here is derived from an EMBL/GenBank/DDBJ whole genome shotgun (WGS) entry which is preliminary data.</text>
</comment>
<dbReference type="FunFam" id="3.90.550.50:FF:000001">
    <property type="entry name" value="Hexosyltransferase"/>
    <property type="match status" value="1"/>
</dbReference>
<comment type="subcellular location">
    <subcellularLocation>
        <location evidence="1 11">Golgi apparatus membrane</location>
        <topology evidence="1 11">Single-pass type II membrane protein</topology>
    </subcellularLocation>
</comment>
<dbReference type="PANTHER" id="PTHR11214">
    <property type="entry name" value="BETA-1,3-N-ACETYLGLUCOSAMINYLTRANSFERASE"/>
    <property type="match status" value="1"/>
</dbReference>
<dbReference type="AlphaFoldDB" id="A0A6A4WIC2"/>
<dbReference type="Proteomes" id="UP000440578">
    <property type="component" value="Unassembled WGS sequence"/>
</dbReference>
<evidence type="ECO:0000256" key="8">
    <source>
        <dbReference type="ARBA" id="ARBA00023034"/>
    </source>
</evidence>
<keyword evidence="10" id="KW-0325">Glycoprotein</keyword>
<keyword evidence="9 11" id="KW-0472">Membrane</keyword>
<dbReference type="InterPro" id="IPR029044">
    <property type="entry name" value="Nucleotide-diphossugar_trans"/>
</dbReference>
<dbReference type="GO" id="GO:0000139">
    <property type="term" value="C:Golgi membrane"/>
    <property type="evidence" value="ECO:0007669"/>
    <property type="project" value="UniProtKB-SubCell"/>
</dbReference>
<dbReference type="EC" id="2.4.1.-" evidence="11"/>
<keyword evidence="6 11" id="KW-0735">Signal-anchor</keyword>
<dbReference type="InterPro" id="IPR002659">
    <property type="entry name" value="Glyco_trans_31"/>
</dbReference>
<keyword evidence="13" id="KW-1185">Reference proteome</keyword>
<accession>A0A6A4WIC2</accession>
<dbReference type="GO" id="GO:0016758">
    <property type="term" value="F:hexosyltransferase activity"/>
    <property type="evidence" value="ECO:0007669"/>
    <property type="project" value="InterPro"/>
</dbReference>
<keyword evidence="5 11" id="KW-0812">Transmembrane</keyword>